<comment type="caution">
    <text evidence="17">The sequence shown here is derived from an EMBL/GenBank/DDBJ whole genome shotgun (WGS) entry which is preliminary data.</text>
</comment>
<dbReference type="GO" id="GO:0004478">
    <property type="term" value="F:methionine adenosyltransferase activity"/>
    <property type="evidence" value="ECO:0007669"/>
    <property type="project" value="UniProtKB-EC"/>
</dbReference>
<evidence type="ECO:0000256" key="15">
    <source>
        <dbReference type="ARBA" id="ARBA00048344"/>
    </source>
</evidence>
<dbReference type="InterPro" id="IPR022636">
    <property type="entry name" value="S-AdoMet_synthetase_sfam"/>
</dbReference>
<comment type="subcellular location">
    <subcellularLocation>
        <location evidence="4">Cytoplasm</location>
    </subcellularLocation>
</comment>
<keyword evidence="10" id="KW-0547">Nucleotide-binding</keyword>
<reference evidence="17" key="2">
    <citation type="submission" date="2023-05" db="EMBL/GenBank/DDBJ databases">
        <authorList>
            <person name="Schelkunov M.I."/>
        </authorList>
    </citation>
    <scope>NUCLEOTIDE SEQUENCE</scope>
    <source>
        <strain evidence="17">Hsosn_3</strain>
        <tissue evidence="17">Leaf</tissue>
    </source>
</reference>
<dbReference type="GO" id="GO:0006730">
    <property type="term" value="P:one-carbon metabolic process"/>
    <property type="evidence" value="ECO:0007669"/>
    <property type="project" value="UniProtKB-KW"/>
</dbReference>
<keyword evidence="9" id="KW-0479">Metal-binding</keyword>
<proteinExistence type="predicted"/>
<keyword evidence="12" id="KW-0460">Magnesium</keyword>
<comment type="cofactor">
    <cofactor evidence="2">
        <name>Co(2+)</name>
        <dbReference type="ChEBI" id="CHEBI:48828"/>
    </cofactor>
</comment>
<keyword evidence="7" id="KW-0554">One-carbon metabolism</keyword>
<keyword evidence="8" id="KW-0808">Transferase</keyword>
<evidence type="ECO:0000256" key="4">
    <source>
        <dbReference type="ARBA" id="ARBA00004496"/>
    </source>
</evidence>
<evidence type="ECO:0000256" key="5">
    <source>
        <dbReference type="ARBA" id="ARBA00011881"/>
    </source>
</evidence>
<evidence type="ECO:0000256" key="10">
    <source>
        <dbReference type="ARBA" id="ARBA00022741"/>
    </source>
</evidence>
<keyword evidence="6" id="KW-0963">Cytoplasm</keyword>
<dbReference type="Pfam" id="PF02773">
    <property type="entry name" value="S-AdoMet_synt_C"/>
    <property type="match status" value="1"/>
</dbReference>
<evidence type="ECO:0000256" key="1">
    <source>
        <dbReference type="ARBA" id="ARBA00001936"/>
    </source>
</evidence>
<evidence type="ECO:0000256" key="14">
    <source>
        <dbReference type="ARBA" id="ARBA00023285"/>
    </source>
</evidence>
<gene>
    <name evidence="17" type="ORF">POM88_052707</name>
</gene>
<keyword evidence="13" id="KW-0630">Potassium</keyword>
<keyword evidence="11" id="KW-0067">ATP-binding</keyword>
<comment type="subunit">
    <text evidence="5">Homotetramer.</text>
</comment>
<keyword evidence="18" id="KW-1185">Reference proteome</keyword>
<dbReference type="GO" id="GO:0005524">
    <property type="term" value="F:ATP binding"/>
    <property type="evidence" value="ECO:0007669"/>
    <property type="project" value="UniProtKB-KW"/>
</dbReference>
<dbReference type="Gene3D" id="3.30.300.10">
    <property type="match status" value="1"/>
</dbReference>
<reference evidence="17" key="1">
    <citation type="submission" date="2023-02" db="EMBL/GenBank/DDBJ databases">
        <title>Genome of toxic invasive species Heracleum sosnowskyi carries increased number of genes despite the absence of recent whole-genome duplications.</title>
        <authorList>
            <person name="Schelkunov M."/>
            <person name="Shtratnikova V."/>
            <person name="Makarenko M."/>
            <person name="Klepikova A."/>
            <person name="Omelchenko D."/>
            <person name="Novikova G."/>
            <person name="Obukhova E."/>
            <person name="Bogdanov V."/>
            <person name="Penin A."/>
            <person name="Logacheva M."/>
        </authorList>
    </citation>
    <scope>NUCLEOTIDE SEQUENCE</scope>
    <source>
        <strain evidence="17">Hsosn_3</strain>
        <tissue evidence="17">Leaf</tissue>
    </source>
</reference>
<evidence type="ECO:0000259" key="16">
    <source>
        <dbReference type="Pfam" id="PF02773"/>
    </source>
</evidence>
<evidence type="ECO:0000256" key="11">
    <source>
        <dbReference type="ARBA" id="ARBA00022840"/>
    </source>
</evidence>
<comment type="cofactor">
    <cofactor evidence="1">
        <name>Mn(2+)</name>
        <dbReference type="ChEBI" id="CHEBI:29035"/>
    </cofactor>
</comment>
<dbReference type="PANTHER" id="PTHR11964">
    <property type="entry name" value="S-ADENOSYLMETHIONINE SYNTHETASE"/>
    <property type="match status" value="1"/>
</dbReference>
<evidence type="ECO:0000313" key="17">
    <source>
        <dbReference type="EMBL" id="KAK1352869.1"/>
    </source>
</evidence>
<evidence type="ECO:0000256" key="8">
    <source>
        <dbReference type="ARBA" id="ARBA00022679"/>
    </source>
</evidence>
<evidence type="ECO:0000256" key="2">
    <source>
        <dbReference type="ARBA" id="ARBA00001941"/>
    </source>
</evidence>
<evidence type="ECO:0000256" key="6">
    <source>
        <dbReference type="ARBA" id="ARBA00022490"/>
    </source>
</evidence>
<dbReference type="GO" id="GO:0005737">
    <property type="term" value="C:cytoplasm"/>
    <property type="evidence" value="ECO:0007669"/>
    <property type="project" value="UniProtKB-SubCell"/>
</dbReference>
<evidence type="ECO:0000256" key="3">
    <source>
        <dbReference type="ARBA" id="ARBA00003583"/>
    </source>
</evidence>
<dbReference type="Proteomes" id="UP001237642">
    <property type="component" value="Unassembled WGS sequence"/>
</dbReference>
<accession>A0AAD8GQZ5</accession>
<comment type="catalytic activity">
    <reaction evidence="15">
        <text>L-methionine + ATP + H2O = S-adenosyl-L-methionine + phosphate + diphosphate</text>
        <dbReference type="Rhea" id="RHEA:21080"/>
        <dbReference type="ChEBI" id="CHEBI:15377"/>
        <dbReference type="ChEBI" id="CHEBI:30616"/>
        <dbReference type="ChEBI" id="CHEBI:33019"/>
        <dbReference type="ChEBI" id="CHEBI:43474"/>
        <dbReference type="ChEBI" id="CHEBI:57844"/>
        <dbReference type="ChEBI" id="CHEBI:59789"/>
        <dbReference type="EC" id="2.5.1.6"/>
    </reaction>
</comment>
<protein>
    <recommendedName>
        <fullName evidence="16">S-adenosylmethionine synthetase C-terminal domain-containing protein</fullName>
    </recommendedName>
</protein>
<dbReference type="EMBL" id="JAUIZM010000014">
    <property type="protein sequence ID" value="KAK1352869.1"/>
    <property type="molecule type" value="Genomic_DNA"/>
</dbReference>
<dbReference type="SUPFAM" id="SSF55973">
    <property type="entry name" value="S-adenosylmethionine synthetase"/>
    <property type="match status" value="1"/>
</dbReference>
<dbReference type="InterPro" id="IPR002133">
    <property type="entry name" value="S-AdoMet_synthetase"/>
</dbReference>
<sequence length="172" mass="19433">MELPVAGVLVLNFLKLKDHSCEERKHTYFCFEGLNLLLPKMASKVKRQVLPSASCFTALTTSSERMSWVVTFLTFRLKTENHDVGYLLSFARRCIVQVSYATGVPEPLSVFVDSYGTGKIPDSEILKIVKETFDFREGMISINLDLKRGGNATFLKTASYGHFVKPLKWEKA</sequence>
<dbReference type="AlphaFoldDB" id="A0AAD8GQZ5"/>
<evidence type="ECO:0000256" key="7">
    <source>
        <dbReference type="ARBA" id="ARBA00022563"/>
    </source>
</evidence>
<dbReference type="InterPro" id="IPR022630">
    <property type="entry name" value="S-AdoMet_synt_C"/>
</dbReference>
<evidence type="ECO:0000256" key="13">
    <source>
        <dbReference type="ARBA" id="ARBA00022958"/>
    </source>
</evidence>
<evidence type="ECO:0000256" key="9">
    <source>
        <dbReference type="ARBA" id="ARBA00022723"/>
    </source>
</evidence>
<evidence type="ECO:0000313" key="18">
    <source>
        <dbReference type="Proteomes" id="UP001237642"/>
    </source>
</evidence>
<dbReference type="GO" id="GO:0006556">
    <property type="term" value="P:S-adenosylmethionine biosynthetic process"/>
    <property type="evidence" value="ECO:0007669"/>
    <property type="project" value="InterPro"/>
</dbReference>
<organism evidence="17 18">
    <name type="scientific">Heracleum sosnowskyi</name>
    <dbReference type="NCBI Taxonomy" id="360622"/>
    <lineage>
        <taxon>Eukaryota</taxon>
        <taxon>Viridiplantae</taxon>
        <taxon>Streptophyta</taxon>
        <taxon>Embryophyta</taxon>
        <taxon>Tracheophyta</taxon>
        <taxon>Spermatophyta</taxon>
        <taxon>Magnoliopsida</taxon>
        <taxon>eudicotyledons</taxon>
        <taxon>Gunneridae</taxon>
        <taxon>Pentapetalae</taxon>
        <taxon>asterids</taxon>
        <taxon>campanulids</taxon>
        <taxon>Apiales</taxon>
        <taxon>Apiaceae</taxon>
        <taxon>Apioideae</taxon>
        <taxon>apioid superclade</taxon>
        <taxon>Tordylieae</taxon>
        <taxon>Tordyliinae</taxon>
        <taxon>Heracleum</taxon>
    </lineage>
</organism>
<name>A0AAD8GQZ5_9APIA</name>
<dbReference type="GO" id="GO:0046872">
    <property type="term" value="F:metal ion binding"/>
    <property type="evidence" value="ECO:0007669"/>
    <property type="project" value="UniProtKB-KW"/>
</dbReference>
<feature type="domain" description="S-adenosylmethionine synthetase C-terminal" evidence="16">
    <location>
        <begin position="90"/>
        <end position="171"/>
    </location>
</feature>
<keyword evidence="14" id="KW-0170">Cobalt</keyword>
<evidence type="ECO:0000256" key="12">
    <source>
        <dbReference type="ARBA" id="ARBA00022842"/>
    </source>
</evidence>
<comment type="function">
    <text evidence="3">Catalyzes the formation of S-adenosylmethionine from methionine and ATP. The reaction comprises two steps that are both catalyzed by the same enzyme: formation of S-adenosylmethionine (AdoMet) and triphosphate, and subsequent hydrolysis of the triphosphate.</text>
</comment>